<name>A0A0A9F5X8_ARUDO</name>
<reference evidence="1" key="2">
    <citation type="journal article" date="2015" name="Data Brief">
        <title>Shoot transcriptome of the giant reed, Arundo donax.</title>
        <authorList>
            <person name="Barrero R.A."/>
            <person name="Guerrero F.D."/>
            <person name="Moolhuijzen P."/>
            <person name="Goolsby J.A."/>
            <person name="Tidwell J."/>
            <person name="Bellgard S.E."/>
            <person name="Bellgard M.I."/>
        </authorList>
    </citation>
    <scope>NUCLEOTIDE SEQUENCE</scope>
    <source>
        <tissue evidence="1">Shoot tissue taken approximately 20 cm above the soil surface</tissue>
    </source>
</reference>
<proteinExistence type="predicted"/>
<evidence type="ECO:0000313" key="1">
    <source>
        <dbReference type="EMBL" id="JAE03663.1"/>
    </source>
</evidence>
<dbReference type="EMBL" id="GBRH01194233">
    <property type="protein sequence ID" value="JAE03663.1"/>
    <property type="molecule type" value="Transcribed_RNA"/>
</dbReference>
<reference evidence="1" key="1">
    <citation type="submission" date="2014-09" db="EMBL/GenBank/DDBJ databases">
        <authorList>
            <person name="Magalhaes I.L.F."/>
            <person name="Oliveira U."/>
            <person name="Santos F.R."/>
            <person name="Vidigal T.H.D.A."/>
            <person name="Brescovit A.D."/>
            <person name="Santos A.J."/>
        </authorList>
    </citation>
    <scope>NUCLEOTIDE SEQUENCE</scope>
    <source>
        <tissue evidence="1">Shoot tissue taken approximately 20 cm above the soil surface</tissue>
    </source>
</reference>
<organism evidence="1">
    <name type="scientific">Arundo donax</name>
    <name type="common">Giant reed</name>
    <name type="synonym">Donax arundinaceus</name>
    <dbReference type="NCBI Taxonomy" id="35708"/>
    <lineage>
        <taxon>Eukaryota</taxon>
        <taxon>Viridiplantae</taxon>
        <taxon>Streptophyta</taxon>
        <taxon>Embryophyta</taxon>
        <taxon>Tracheophyta</taxon>
        <taxon>Spermatophyta</taxon>
        <taxon>Magnoliopsida</taxon>
        <taxon>Liliopsida</taxon>
        <taxon>Poales</taxon>
        <taxon>Poaceae</taxon>
        <taxon>PACMAD clade</taxon>
        <taxon>Arundinoideae</taxon>
        <taxon>Arundineae</taxon>
        <taxon>Arundo</taxon>
    </lineage>
</organism>
<sequence>MDEWVNERTCSLHMTIRRTASPTAEIETMVPMQYLMTSYFAASSWAFSE</sequence>
<dbReference type="AlphaFoldDB" id="A0A0A9F5X8"/>
<protein>
    <submittedName>
        <fullName evidence="1">Uncharacterized protein</fullName>
    </submittedName>
</protein>
<accession>A0A0A9F5X8</accession>